<feature type="domain" description="Bifunctional inhibitor/plant lipid transfer protein/seed storage helical" evidence="6">
    <location>
        <begin position="35"/>
        <end position="113"/>
    </location>
</feature>
<protein>
    <recommendedName>
        <fullName evidence="6">Bifunctional inhibitor/plant lipid transfer protein/seed storage helical domain-containing protein</fullName>
    </recommendedName>
</protein>
<dbReference type="Gene3D" id="1.10.110.10">
    <property type="entry name" value="Plant lipid-transfer and hydrophobic proteins"/>
    <property type="match status" value="1"/>
</dbReference>
<gene>
    <name evidence="7" type="ORF">QYE76_039547</name>
</gene>
<dbReference type="EMBL" id="JAUUTY010000002">
    <property type="protein sequence ID" value="KAK1678699.1"/>
    <property type="molecule type" value="Genomic_DNA"/>
</dbReference>
<evidence type="ECO:0000259" key="6">
    <source>
        <dbReference type="SMART" id="SM00499"/>
    </source>
</evidence>
<dbReference type="CDD" id="cd00010">
    <property type="entry name" value="AAI_LTSS"/>
    <property type="match status" value="1"/>
</dbReference>
<dbReference type="PANTHER" id="PTHR33044">
    <property type="entry name" value="BIFUNCTIONAL INHIBITOR/LIPID-TRANSFER PROTEIN/SEED STORAGE 2S ALBUMIN SUPERFAMILY PROTEIN-RELATED"/>
    <property type="match status" value="1"/>
</dbReference>
<dbReference type="InterPro" id="IPR016140">
    <property type="entry name" value="Bifunc_inhib/LTP/seed_store"/>
</dbReference>
<keyword evidence="2 5" id="KW-0732">Signal</keyword>
<evidence type="ECO:0000313" key="8">
    <source>
        <dbReference type="Proteomes" id="UP001231189"/>
    </source>
</evidence>
<evidence type="ECO:0000256" key="1">
    <source>
        <dbReference type="ARBA" id="ARBA00009748"/>
    </source>
</evidence>
<accession>A0AAD8T9W2</accession>
<dbReference type="AlphaFoldDB" id="A0AAD8T9W2"/>
<dbReference type="Proteomes" id="UP001231189">
    <property type="component" value="Unassembled WGS sequence"/>
</dbReference>
<evidence type="ECO:0000256" key="4">
    <source>
        <dbReference type="ARBA" id="ARBA00023180"/>
    </source>
</evidence>
<dbReference type="GO" id="GO:0008289">
    <property type="term" value="F:lipid binding"/>
    <property type="evidence" value="ECO:0007669"/>
    <property type="project" value="InterPro"/>
</dbReference>
<feature type="signal peptide" evidence="5">
    <location>
        <begin position="1"/>
        <end position="23"/>
    </location>
</feature>
<feature type="chain" id="PRO_5041954970" description="Bifunctional inhibitor/plant lipid transfer protein/seed storage helical domain-containing protein" evidence="5">
    <location>
        <begin position="24"/>
        <end position="145"/>
    </location>
</feature>
<comment type="similarity">
    <text evidence="1">Belongs to the plant LTP family.</text>
</comment>
<dbReference type="InterPro" id="IPR036312">
    <property type="entry name" value="Bifun_inhib/LTP/seed_sf"/>
</dbReference>
<keyword evidence="8" id="KW-1185">Reference proteome</keyword>
<dbReference type="PRINTS" id="PR00382">
    <property type="entry name" value="LIPIDTRNSFER"/>
</dbReference>
<reference evidence="7" key="1">
    <citation type="submission" date="2023-07" db="EMBL/GenBank/DDBJ databases">
        <title>A chromosome-level genome assembly of Lolium multiflorum.</title>
        <authorList>
            <person name="Chen Y."/>
            <person name="Copetti D."/>
            <person name="Kolliker R."/>
            <person name="Studer B."/>
        </authorList>
    </citation>
    <scope>NUCLEOTIDE SEQUENCE</scope>
    <source>
        <strain evidence="7">02402/16</strain>
        <tissue evidence="7">Leaf</tissue>
    </source>
</reference>
<evidence type="ECO:0000256" key="3">
    <source>
        <dbReference type="ARBA" id="ARBA00023157"/>
    </source>
</evidence>
<organism evidence="7 8">
    <name type="scientific">Lolium multiflorum</name>
    <name type="common">Italian ryegrass</name>
    <name type="synonym">Lolium perenne subsp. multiflorum</name>
    <dbReference type="NCBI Taxonomy" id="4521"/>
    <lineage>
        <taxon>Eukaryota</taxon>
        <taxon>Viridiplantae</taxon>
        <taxon>Streptophyta</taxon>
        <taxon>Embryophyta</taxon>
        <taxon>Tracheophyta</taxon>
        <taxon>Spermatophyta</taxon>
        <taxon>Magnoliopsida</taxon>
        <taxon>Liliopsida</taxon>
        <taxon>Poales</taxon>
        <taxon>Poaceae</taxon>
        <taxon>BOP clade</taxon>
        <taxon>Pooideae</taxon>
        <taxon>Poodae</taxon>
        <taxon>Poeae</taxon>
        <taxon>Poeae Chloroplast Group 2 (Poeae type)</taxon>
        <taxon>Loliodinae</taxon>
        <taxon>Loliinae</taxon>
        <taxon>Lolium</taxon>
    </lineage>
</organism>
<dbReference type="SMART" id="SM00499">
    <property type="entry name" value="AAI"/>
    <property type="match status" value="1"/>
</dbReference>
<keyword evidence="3" id="KW-1015">Disulfide bond</keyword>
<comment type="caution">
    <text evidence="7">The sequence shown here is derived from an EMBL/GenBank/DDBJ whole genome shotgun (WGS) entry which is preliminary data.</text>
</comment>
<evidence type="ECO:0000313" key="7">
    <source>
        <dbReference type="EMBL" id="KAK1678699.1"/>
    </source>
</evidence>
<evidence type="ECO:0000256" key="2">
    <source>
        <dbReference type="ARBA" id="ARBA00022729"/>
    </source>
</evidence>
<dbReference type="SUPFAM" id="SSF47699">
    <property type="entry name" value="Bifunctional inhibitor/lipid-transfer protein/seed storage 2S albumin"/>
    <property type="match status" value="1"/>
</dbReference>
<sequence>MAPRPTPAFLVLSVLALASLAASQAPASGPAAPDCSSALTSLAGCLTYIQPGSPQSKPPKECCAGVKAATATPASVKCLCDALHTDYGVPLNMTRAAALPAACGASAAAFSTCNSQPSSPFSSARPPACLPFSFTLLYLWAVILE</sequence>
<name>A0AAD8T9W2_LOLMU</name>
<dbReference type="Pfam" id="PF14368">
    <property type="entry name" value="LTP_2"/>
    <property type="match status" value="1"/>
</dbReference>
<dbReference type="GO" id="GO:0006869">
    <property type="term" value="P:lipid transport"/>
    <property type="evidence" value="ECO:0007669"/>
    <property type="project" value="InterPro"/>
</dbReference>
<evidence type="ECO:0000256" key="5">
    <source>
        <dbReference type="SAM" id="SignalP"/>
    </source>
</evidence>
<dbReference type="InterPro" id="IPR000528">
    <property type="entry name" value="Plant_nsLTP"/>
</dbReference>
<keyword evidence="4" id="KW-0325">Glycoprotein</keyword>
<dbReference type="InterPro" id="IPR043325">
    <property type="entry name" value="LTSS"/>
</dbReference>
<proteinExistence type="inferred from homology"/>